<evidence type="ECO:0000313" key="2">
    <source>
        <dbReference type="EMBL" id="CAD6260902.1"/>
    </source>
</evidence>
<feature type="region of interest" description="Disordered" evidence="1">
    <location>
        <begin position="1"/>
        <end position="29"/>
    </location>
</feature>
<name>A0A811QX81_9POAL</name>
<evidence type="ECO:0000256" key="1">
    <source>
        <dbReference type="SAM" id="MobiDB-lite"/>
    </source>
</evidence>
<reference evidence="2" key="1">
    <citation type="submission" date="2020-10" db="EMBL/GenBank/DDBJ databases">
        <authorList>
            <person name="Han B."/>
            <person name="Lu T."/>
            <person name="Zhao Q."/>
            <person name="Huang X."/>
            <person name="Zhao Y."/>
        </authorList>
    </citation>
    <scope>NUCLEOTIDE SEQUENCE</scope>
</reference>
<dbReference type="Proteomes" id="UP000604825">
    <property type="component" value="Unassembled WGS sequence"/>
</dbReference>
<proteinExistence type="predicted"/>
<comment type="caution">
    <text evidence="2">The sequence shown here is derived from an EMBL/GenBank/DDBJ whole genome shotgun (WGS) entry which is preliminary data.</text>
</comment>
<dbReference type="AlphaFoldDB" id="A0A811QX81"/>
<organism evidence="2 3">
    <name type="scientific">Miscanthus lutarioriparius</name>
    <dbReference type="NCBI Taxonomy" id="422564"/>
    <lineage>
        <taxon>Eukaryota</taxon>
        <taxon>Viridiplantae</taxon>
        <taxon>Streptophyta</taxon>
        <taxon>Embryophyta</taxon>
        <taxon>Tracheophyta</taxon>
        <taxon>Spermatophyta</taxon>
        <taxon>Magnoliopsida</taxon>
        <taxon>Liliopsida</taxon>
        <taxon>Poales</taxon>
        <taxon>Poaceae</taxon>
        <taxon>PACMAD clade</taxon>
        <taxon>Panicoideae</taxon>
        <taxon>Andropogonodae</taxon>
        <taxon>Andropogoneae</taxon>
        <taxon>Saccharinae</taxon>
        <taxon>Miscanthus</taxon>
    </lineage>
</organism>
<dbReference type="EMBL" id="CAJGYO010000011">
    <property type="protein sequence ID" value="CAD6260902.1"/>
    <property type="molecule type" value="Genomic_DNA"/>
</dbReference>
<feature type="compositionally biased region" description="Low complexity" evidence="1">
    <location>
        <begin position="12"/>
        <end position="24"/>
    </location>
</feature>
<sequence>MKTPPVARDLEAAAPATAEQQTPATKKVVEEEDPRLRWAFVRKVYGILSL</sequence>
<protein>
    <submittedName>
        <fullName evidence="2">Uncharacterized protein</fullName>
    </submittedName>
</protein>
<accession>A0A811QX81</accession>
<gene>
    <name evidence="2" type="ORF">NCGR_LOCUS44325</name>
</gene>
<keyword evidence="3" id="KW-1185">Reference proteome</keyword>
<evidence type="ECO:0000313" key="3">
    <source>
        <dbReference type="Proteomes" id="UP000604825"/>
    </source>
</evidence>